<evidence type="ECO:0000313" key="3">
    <source>
        <dbReference type="EMBL" id="SPN98398.1"/>
    </source>
</evidence>
<feature type="region of interest" description="Disordered" evidence="1">
    <location>
        <begin position="86"/>
        <end position="112"/>
    </location>
</feature>
<evidence type="ECO:0000256" key="1">
    <source>
        <dbReference type="SAM" id="MobiDB-lite"/>
    </source>
</evidence>
<dbReference type="Proteomes" id="UP001187682">
    <property type="component" value="Unassembled WGS sequence"/>
</dbReference>
<accession>A0AAE8MRW1</accession>
<feature type="compositionally biased region" description="Pro residues" evidence="1">
    <location>
        <begin position="92"/>
        <end position="108"/>
    </location>
</feature>
<reference evidence="3" key="1">
    <citation type="submission" date="2018-03" db="EMBL/GenBank/DDBJ databases">
        <authorList>
            <person name="Guldener U."/>
        </authorList>
    </citation>
    <scope>NUCLEOTIDE SEQUENCE</scope>
</reference>
<gene>
    <name evidence="3" type="ORF">DNG_01443</name>
</gene>
<dbReference type="AlphaFoldDB" id="A0AAE8MRW1"/>
<keyword evidence="4" id="KW-1185">Reference proteome</keyword>
<organism evidence="3 4">
    <name type="scientific">Cephalotrichum gorgonifer</name>
    <dbReference type="NCBI Taxonomy" id="2041049"/>
    <lineage>
        <taxon>Eukaryota</taxon>
        <taxon>Fungi</taxon>
        <taxon>Dikarya</taxon>
        <taxon>Ascomycota</taxon>
        <taxon>Pezizomycotina</taxon>
        <taxon>Sordariomycetes</taxon>
        <taxon>Hypocreomycetidae</taxon>
        <taxon>Microascales</taxon>
        <taxon>Microascaceae</taxon>
        <taxon>Cephalotrichum</taxon>
    </lineage>
</organism>
<proteinExistence type="predicted"/>
<name>A0AAE8MRW1_9PEZI</name>
<protein>
    <recommendedName>
        <fullName evidence="2">F-box domain-containing protein</fullName>
    </recommendedName>
</protein>
<dbReference type="EMBL" id="ONZQ02000002">
    <property type="protein sequence ID" value="SPN98398.1"/>
    <property type="molecule type" value="Genomic_DNA"/>
</dbReference>
<feature type="domain" description="F-box" evidence="2">
    <location>
        <begin position="10"/>
        <end position="58"/>
    </location>
</feature>
<feature type="compositionally biased region" description="Basic and acidic residues" evidence="1">
    <location>
        <begin position="145"/>
        <end position="155"/>
    </location>
</feature>
<dbReference type="PROSITE" id="PS50181">
    <property type="entry name" value="FBOX"/>
    <property type="match status" value="1"/>
</dbReference>
<comment type="caution">
    <text evidence="3">The sequence shown here is derived from an EMBL/GenBank/DDBJ whole genome shotgun (WGS) entry which is preliminary data.</text>
</comment>
<sequence>MPQTKNTVAPSELSDLPTEILTLILESLPTTDLIPILGLSTLLHETTSDVLHRRIRDTFSDPSTELILECFDDHDRISAPSLSCRYIETTRPPSPPPPSCAPGPPNLPDSPLRWQSRFRIVNRRSAETRWPRPRHTTPITPQPEETTRREEEAPTKDVTIGEGDDGVELTLRALIETGGPAALPTHLIVWEEVASVSRAWFERAAAGGGGSEEDGSVLWLGGGRNCGLRVRVRPLDGSGEGPVLVAVEERPAVSYRMEYRELLVRSMLPLVAVDRTVLERSAAEGSLAVVQVAL</sequence>
<dbReference type="InterPro" id="IPR001810">
    <property type="entry name" value="F-box_dom"/>
</dbReference>
<feature type="region of interest" description="Disordered" evidence="1">
    <location>
        <begin position="125"/>
        <end position="163"/>
    </location>
</feature>
<evidence type="ECO:0000313" key="4">
    <source>
        <dbReference type="Proteomes" id="UP001187682"/>
    </source>
</evidence>
<evidence type="ECO:0000259" key="2">
    <source>
        <dbReference type="PROSITE" id="PS50181"/>
    </source>
</evidence>